<accession>A0A914X6B6</accession>
<keyword evidence="4 5" id="KW-0472">Membrane</keyword>
<dbReference type="GO" id="GO:0016020">
    <property type="term" value="C:membrane"/>
    <property type="evidence" value="ECO:0007669"/>
    <property type="project" value="UniProtKB-SubCell"/>
</dbReference>
<organism evidence="7 8">
    <name type="scientific">Plectus sambesii</name>
    <dbReference type="NCBI Taxonomy" id="2011161"/>
    <lineage>
        <taxon>Eukaryota</taxon>
        <taxon>Metazoa</taxon>
        <taxon>Ecdysozoa</taxon>
        <taxon>Nematoda</taxon>
        <taxon>Chromadorea</taxon>
        <taxon>Plectida</taxon>
        <taxon>Plectina</taxon>
        <taxon>Plectoidea</taxon>
        <taxon>Plectidae</taxon>
        <taxon>Plectus</taxon>
    </lineage>
</organism>
<protein>
    <submittedName>
        <fullName evidence="8">G-protein coupled receptors family 1 profile domain-containing protein</fullName>
    </submittedName>
</protein>
<feature type="transmembrane region" description="Helical" evidence="5">
    <location>
        <begin position="36"/>
        <end position="55"/>
    </location>
</feature>
<dbReference type="PANTHER" id="PTHR31627">
    <property type="entry name" value="SERPENTINE RECEPTOR CLASS GAMMA-RELATED"/>
    <property type="match status" value="1"/>
</dbReference>
<dbReference type="Pfam" id="PF10323">
    <property type="entry name" value="7TM_GPCR_Srv"/>
    <property type="match status" value="1"/>
</dbReference>
<reference evidence="8" key="1">
    <citation type="submission" date="2022-11" db="UniProtKB">
        <authorList>
            <consortium name="WormBaseParasite"/>
        </authorList>
    </citation>
    <scope>IDENTIFICATION</scope>
</reference>
<proteinExistence type="predicted"/>
<evidence type="ECO:0000256" key="3">
    <source>
        <dbReference type="ARBA" id="ARBA00022989"/>
    </source>
</evidence>
<keyword evidence="3 5" id="KW-1133">Transmembrane helix</keyword>
<feature type="transmembrane region" description="Helical" evidence="5">
    <location>
        <begin position="6"/>
        <end position="24"/>
    </location>
</feature>
<feature type="domain" description="G-protein coupled receptors family 1 profile" evidence="6">
    <location>
        <begin position="1"/>
        <end position="193"/>
    </location>
</feature>
<dbReference type="PROSITE" id="PS50262">
    <property type="entry name" value="G_PROTEIN_RECEP_F1_2"/>
    <property type="match status" value="1"/>
</dbReference>
<evidence type="ECO:0000313" key="7">
    <source>
        <dbReference type="Proteomes" id="UP000887566"/>
    </source>
</evidence>
<dbReference type="InterPro" id="IPR051119">
    <property type="entry name" value="Nematode_SR-like"/>
</dbReference>
<evidence type="ECO:0000256" key="5">
    <source>
        <dbReference type="SAM" id="Phobius"/>
    </source>
</evidence>
<dbReference type="Proteomes" id="UP000887566">
    <property type="component" value="Unplaced"/>
</dbReference>
<evidence type="ECO:0000256" key="1">
    <source>
        <dbReference type="ARBA" id="ARBA00004370"/>
    </source>
</evidence>
<feature type="transmembrane region" description="Helical" evidence="5">
    <location>
        <begin position="88"/>
        <end position="115"/>
    </location>
</feature>
<keyword evidence="2 5" id="KW-0812">Transmembrane</keyword>
<dbReference type="CDD" id="cd00637">
    <property type="entry name" value="7tm_classA_rhodopsin-like"/>
    <property type="match status" value="1"/>
</dbReference>
<evidence type="ECO:0000259" key="6">
    <source>
        <dbReference type="PROSITE" id="PS50262"/>
    </source>
</evidence>
<evidence type="ECO:0000256" key="4">
    <source>
        <dbReference type="ARBA" id="ARBA00023136"/>
    </source>
</evidence>
<dbReference type="AlphaFoldDB" id="A0A914X6B6"/>
<dbReference type="Gene3D" id="1.20.1070.10">
    <property type="entry name" value="Rhodopsin 7-helix transmembrane proteins"/>
    <property type="match status" value="1"/>
</dbReference>
<dbReference type="InterPro" id="IPR019426">
    <property type="entry name" value="7TM_GPCR_serpentine_rcpt_Srv"/>
</dbReference>
<dbReference type="InterPro" id="IPR017452">
    <property type="entry name" value="GPCR_Rhodpsn_7TM"/>
</dbReference>
<name>A0A914X6B6_9BILA</name>
<dbReference type="SUPFAM" id="SSF81321">
    <property type="entry name" value="Family A G protein-coupled receptor-like"/>
    <property type="match status" value="1"/>
</dbReference>
<evidence type="ECO:0000313" key="8">
    <source>
        <dbReference type="WBParaSite" id="PSAMB.scaffold659size44332.g7789.t1"/>
    </source>
</evidence>
<keyword evidence="7" id="KW-1185">Reference proteome</keyword>
<feature type="transmembrane region" description="Helical" evidence="5">
    <location>
        <begin position="177"/>
        <end position="196"/>
    </location>
</feature>
<evidence type="ECO:0000256" key="2">
    <source>
        <dbReference type="ARBA" id="ARBA00022692"/>
    </source>
</evidence>
<dbReference type="WBParaSite" id="PSAMB.scaffold659size44332.g7789.t1">
    <property type="protein sequence ID" value="PSAMB.scaffold659size44332.g7789.t1"/>
    <property type="gene ID" value="PSAMB.scaffold659size44332.g7789"/>
</dbReference>
<sequence length="221" mass="24969">MAVNQYLGVLLMAFNRFTAVVWSTKHDSIWSTRNTTIAIVLQWILPVIIVAPMSLSKFEYGYYENKGTEKNSSRLSVKFCDQNYETAYVIFGFLINLLVNVTSCIMYIAVFIGAVRHSKRYAIVSIQSTTMPTGNCNEHSQNRTRHGLTGIQQENSNVLQTSLGTMASQTAHNSRELRLAASGFIVFFSMFIPHSWNNRNWTLGDFGQMVQDKGDDNDRSA</sequence>
<comment type="subcellular location">
    <subcellularLocation>
        <location evidence="1">Membrane</location>
    </subcellularLocation>
</comment>